<sequence length="889" mass="104301">MIKKSRFNIFIKNAFNIKIFFVLSFVLFGFLTTSLTFYINYKYQEKQLENKIIIDANLEIENKVSKLNNYLKRYKNYLFSLRKNELMLEYLQKQDKKSKDTLSKLFSHIINSDQKIMQLRFIDNKGLEKIRFERTFLEEAIQTKESQLQDKSQRYYFKETSKILDNTYWTSNIDLNIENNKIQIPYVPTFRIATVLYDLQEFKGIIIFNIFMEEILNELQKSNLFKVSLVDEKGEFLFGETAFNNSIKDLSWSKDLQKNIKLKNYLPEEVNAILKSKEYLNKNIFSKYISDELNLKQKLFLILETKKDNIAQLKKSIINSLLNILSIVFIISIFLGILLSLIPSKLAKKLFQEKEKLEEIELLFNEYIEAMNIDNIITKADLKGNITYVNDNFCKVTGYTKEEAIGKPHSLLRSKDTPKETFKELWNNIQDKKTWTGILKNRKKDGSSYYVKLAVVPILDKKNKILEYVGIRHDITELMEQKQSLLDLATKDSLTNCGNRTKLVEELEKHDLNNIAVIDIDNFSSINDFYGHVIGDVVIRQFSILIQSYLNKDFVLYRLHADKFAILNNSLDQTKFTNFIELLNTKMIESKIDLGVKSFDILTTVGISFEHQYEVLLTAEVANKHAKKLNKHLLIYSKKLQIEREFEDSLIWVEKIKSALHDDRIVVQYQPILNNKTMKIEKYEVLVRMKEKDGKLISPFYFLGIAKKSKQYIEITKKVIDISFKKFENLDCEFSINLTIEDILNKELIEYLTKKIKEYKINDKLVLELVESENIEDFDKISDFVKQFKSYGCKIAIDDFGTGYSNFEYLLRIDADYIKLDGSLIKDITINESSKELVKTMIDFANKMGFQTIAEFVSDKETFEEVKKLNVDYSQGFYLGIPNDDLIND</sequence>
<dbReference type="Proteomes" id="UP000289718">
    <property type="component" value="Unassembled WGS sequence"/>
</dbReference>
<dbReference type="Gene3D" id="3.20.20.450">
    <property type="entry name" value="EAL domain"/>
    <property type="match status" value="1"/>
</dbReference>
<evidence type="ECO:0000256" key="1">
    <source>
        <dbReference type="ARBA" id="ARBA00004370"/>
    </source>
</evidence>
<dbReference type="InterPro" id="IPR050706">
    <property type="entry name" value="Cyclic-di-GMP_PDE-like"/>
</dbReference>
<dbReference type="SUPFAM" id="SSF55073">
    <property type="entry name" value="Nucleotide cyclase"/>
    <property type="match status" value="1"/>
</dbReference>
<dbReference type="SUPFAM" id="SSF55785">
    <property type="entry name" value="PYP-like sensor domain (PAS domain)"/>
    <property type="match status" value="1"/>
</dbReference>
<evidence type="ECO:0000259" key="10">
    <source>
        <dbReference type="PROSITE" id="PS50113"/>
    </source>
</evidence>
<evidence type="ECO:0000313" key="14">
    <source>
        <dbReference type="Proteomes" id="UP000289718"/>
    </source>
</evidence>
<keyword evidence="8" id="KW-0812">Transmembrane</keyword>
<dbReference type="InterPro" id="IPR013767">
    <property type="entry name" value="PAS_fold"/>
</dbReference>
<dbReference type="GO" id="GO:0006355">
    <property type="term" value="P:regulation of DNA-templated transcription"/>
    <property type="evidence" value="ECO:0007669"/>
    <property type="project" value="InterPro"/>
</dbReference>
<dbReference type="InterPro" id="IPR001633">
    <property type="entry name" value="EAL_dom"/>
</dbReference>
<feature type="transmembrane region" description="Helical" evidence="8">
    <location>
        <begin position="20"/>
        <end position="41"/>
    </location>
</feature>
<evidence type="ECO:0000259" key="11">
    <source>
        <dbReference type="PROSITE" id="PS50883"/>
    </source>
</evidence>
<feature type="domain" description="EAL" evidence="11">
    <location>
        <begin position="649"/>
        <end position="889"/>
    </location>
</feature>
<evidence type="ECO:0000256" key="8">
    <source>
        <dbReference type="SAM" id="Phobius"/>
    </source>
</evidence>
<keyword evidence="6" id="KW-0067">ATP-binding</keyword>
<evidence type="ECO:0000256" key="5">
    <source>
        <dbReference type="ARBA" id="ARBA00022777"/>
    </source>
</evidence>
<evidence type="ECO:0000259" key="9">
    <source>
        <dbReference type="PROSITE" id="PS50112"/>
    </source>
</evidence>
<dbReference type="InterPro" id="IPR000160">
    <property type="entry name" value="GGDEF_dom"/>
</dbReference>
<organism evidence="13 14">
    <name type="scientific">Halarcobacter mediterraneus</name>
    <dbReference type="NCBI Taxonomy" id="2023153"/>
    <lineage>
        <taxon>Bacteria</taxon>
        <taxon>Pseudomonadati</taxon>
        <taxon>Campylobacterota</taxon>
        <taxon>Epsilonproteobacteria</taxon>
        <taxon>Campylobacterales</taxon>
        <taxon>Arcobacteraceae</taxon>
        <taxon>Halarcobacter</taxon>
    </lineage>
</organism>
<dbReference type="OrthoDB" id="9790732at2"/>
<dbReference type="NCBIfam" id="TIGR00229">
    <property type="entry name" value="sensory_box"/>
    <property type="match status" value="1"/>
</dbReference>
<keyword evidence="4" id="KW-0547">Nucleotide-binding</keyword>
<feature type="domain" description="PAC" evidence="10">
    <location>
        <begin position="433"/>
        <end position="487"/>
    </location>
</feature>
<dbReference type="InterPro" id="IPR029151">
    <property type="entry name" value="Sensor-like_sf"/>
</dbReference>
<dbReference type="Gene3D" id="3.30.70.270">
    <property type="match status" value="1"/>
</dbReference>
<dbReference type="InterPro" id="IPR035965">
    <property type="entry name" value="PAS-like_dom_sf"/>
</dbReference>
<evidence type="ECO:0000256" key="4">
    <source>
        <dbReference type="ARBA" id="ARBA00022741"/>
    </source>
</evidence>
<dbReference type="RefSeq" id="WP_129062112.1">
    <property type="nucleotide sequence ID" value="NZ_NXIE01000004.1"/>
</dbReference>
<evidence type="ECO:0000313" key="13">
    <source>
        <dbReference type="EMBL" id="RXK12245.1"/>
    </source>
</evidence>
<evidence type="ECO:0000256" key="7">
    <source>
        <dbReference type="ARBA" id="ARBA00023012"/>
    </source>
</evidence>
<name>A0A4Q1ART2_9BACT</name>
<gene>
    <name evidence="13" type="ORF">CP965_10770</name>
</gene>
<dbReference type="AlphaFoldDB" id="A0A4Q1ART2"/>
<dbReference type="GO" id="GO:0005524">
    <property type="term" value="F:ATP binding"/>
    <property type="evidence" value="ECO:0007669"/>
    <property type="project" value="UniProtKB-KW"/>
</dbReference>
<evidence type="ECO:0000259" key="12">
    <source>
        <dbReference type="PROSITE" id="PS50887"/>
    </source>
</evidence>
<dbReference type="InterPro" id="IPR048760">
    <property type="entry name" value="VP0354-like_sensor_dom"/>
</dbReference>
<keyword evidence="8" id="KW-0472">Membrane</keyword>
<dbReference type="CDD" id="cd01948">
    <property type="entry name" value="EAL"/>
    <property type="match status" value="1"/>
</dbReference>
<dbReference type="PANTHER" id="PTHR33121:SF79">
    <property type="entry name" value="CYCLIC DI-GMP PHOSPHODIESTERASE PDED-RELATED"/>
    <property type="match status" value="1"/>
</dbReference>
<reference evidence="13 14" key="1">
    <citation type="submission" date="2017-09" db="EMBL/GenBank/DDBJ databases">
        <title>Genomics of the genus Arcobacter.</title>
        <authorList>
            <person name="Perez-Cataluna A."/>
            <person name="Figueras M.J."/>
            <person name="Salas-Masso N."/>
        </authorList>
    </citation>
    <scope>NUCLEOTIDE SEQUENCE [LARGE SCALE GENOMIC DNA]</scope>
    <source>
        <strain evidence="13 14">F156-34</strain>
    </source>
</reference>
<dbReference type="InterPro" id="IPR043128">
    <property type="entry name" value="Rev_trsase/Diguanyl_cyclase"/>
</dbReference>
<keyword evidence="8" id="KW-1133">Transmembrane helix</keyword>
<dbReference type="Pfam" id="PF21623">
    <property type="entry name" value="HK_sensor_dom_bact"/>
    <property type="match status" value="1"/>
</dbReference>
<dbReference type="SUPFAM" id="SSF141868">
    <property type="entry name" value="EAL domain-like"/>
    <property type="match status" value="1"/>
</dbReference>
<dbReference type="SMART" id="SM00091">
    <property type="entry name" value="PAS"/>
    <property type="match status" value="1"/>
</dbReference>
<keyword evidence="5" id="KW-0418">Kinase</keyword>
<proteinExistence type="predicted"/>
<feature type="domain" description="PAS" evidence="9">
    <location>
        <begin position="360"/>
        <end position="407"/>
    </location>
</feature>
<dbReference type="GO" id="GO:0071111">
    <property type="term" value="F:cyclic-guanylate-specific phosphodiesterase activity"/>
    <property type="evidence" value="ECO:0007669"/>
    <property type="project" value="InterPro"/>
</dbReference>
<comment type="caution">
    <text evidence="13">The sequence shown here is derived from an EMBL/GenBank/DDBJ whole genome shotgun (WGS) entry which is preliminary data.</text>
</comment>
<dbReference type="SUPFAM" id="SSF103190">
    <property type="entry name" value="Sensory domain-like"/>
    <property type="match status" value="1"/>
</dbReference>
<dbReference type="PROSITE" id="PS50887">
    <property type="entry name" value="GGDEF"/>
    <property type="match status" value="1"/>
</dbReference>
<protein>
    <submittedName>
        <fullName evidence="13">GGDEF domain-containing protein</fullName>
    </submittedName>
</protein>
<dbReference type="GO" id="GO:0016020">
    <property type="term" value="C:membrane"/>
    <property type="evidence" value="ECO:0007669"/>
    <property type="project" value="UniProtKB-SubCell"/>
</dbReference>
<dbReference type="PROSITE" id="PS50883">
    <property type="entry name" value="EAL"/>
    <property type="match status" value="1"/>
</dbReference>
<dbReference type="EMBL" id="NXIE01000004">
    <property type="protein sequence ID" value="RXK12245.1"/>
    <property type="molecule type" value="Genomic_DNA"/>
</dbReference>
<keyword evidence="2" id="KW-0597">Phosphoprotein</keyword>
<dbReference type="NCBIfam" id="TIGR00254">
    <property type="entry name" value="GGDEF"/>
    <property type="match status" value="1"/>
</dbReference>
<comment type="subcellular location">
    <subcellularLocation>
        <location evidence="1">Membrane</location>
    </subcellularLocation>
</comment>
<keyword evidence="14" id="KW-1185">Reference proteome</keyword>
<dbReference type="PANTHER" id="PTHR33121">
    <property type="entry name" value="CYCLIC DI-GMP PHOSPHODIESTERASE PDEF"/>
    <property type="match status" value="1"/>
</dbReference>
<keyword evidence="7" id="KW-0902">Two-component regulatory system</keyword>
<evidence type="ECO:0000256" key="6">
    <source>
        <dbReference type="ARBA" id="ARBA00022840"/>
    </source>
</evidence>
<dbReference type="InterPro" id="IPR029787">
    <property type="entry name" value="Nucleotide_cyclase"/>
</dbReference>
<dbReference type="SMART" id="SM00052">
    <property type="entry name" value="EAL"/>
    <property type="match status" value="1"/>
</dbReference>
<dbReference type="GO" id="GO:0016301">
    <property type="term" value="F:kinase activity"/>
    <property type="evidence" value="ECO:0007669"/>
    <property type="project" value="UniProtKB-KW"/>
</dbReference>
<dbReference type="Pfam" id="PF00989">
    <property type="entry name" value="PAS"/>
    <property type="match status" value="1"/>
</dbReference>
<dbReference type="PROSITE" id="PS50113">
    <property type="entry name" value="PAC"/>
    <property type="match status" value="1"/>
</dbReference>
<dbReference type="SMART" id="SM00267">
    <property type="entry name" value="GGDEF"/>
    <property type="match status" value="1"/>
</dbReference>
<evidence type="ECO:0000256" key="3">
    <source>
        <dbReference type="ARBA" id="ARBA00022679"/>
    </source>
</evidence>
<dbReference type="Pfam" id="PF00563">
    <property type="entry name" value="EAL"/>
    <property type="match status" value="1"/>
</dbReference>
<dbReference type="GO" id="GO:0000160">
    <property type="term" value="P:phosphorelay signal transduction system"/>
    <property type="evidence" value="ECO:0007669"/>
    <property type="project" value="UniProtKB-KW"/>
</dbReference>
<dbReference type="CDD" id="cd00130">
    <property type="entry name" value="PAS"/>
    <property type="match status" value="1"/>
</dbReference>
<dbReference type="Pfam" id="PF00990">
    <property type="entry name" value="GGDEF"/>
    <property type="match status" value="1"/>
</dbReference>
<dbReference type="InterPro" id="IPR035919">
    <property type="entry name" value="EAL_sf"/>
</dbReference>
<accession>A0A4Q1ART2</accession>
<dbReference type="InterPro" id="IPR000014">
    <property type="entry name" value="PAS"/>
</dbReference>
<dbReference type="PROSITE" id="PS50112">
    <property type="entry name" value="PAS"/>
    <property type="match status" value="1"/>
</dbReference>
<dbReference type="SMART" id="SM00086">
    <property type="entry name" value="PAC"/>
    <property type="match status" value="1"/>
</dbReference>
<dbReference type="CDD" id="cd01949">
    <property type="entry name" value="GGDEF"/>
    <property type="match status" value="1"/>
</dbReference>
<feature type="transmembrane region" description="Helical" evidence="8">
    <location>
        <begin position="321"/>
        <end position="342"/>
    </location>
</feature>
<dbReference type="InterPro" id="IPR001610">
    <property type="entry name" value="PAC"/>
</dbReference>
<feature type="domain" description="GGDEF" evidence="12">
    <location>
        <begin position="511"/>
        <end position="639"/>
    </location>
</feature>
<dbReference type="InterPro" id="IPR000700">
    <property type="entry name" value="PAS-assoc_C"/>
</dbReference>
<keyword evidence="3" id="KW-0808">Transferase</keyword>
<evidence type="ECO:0000256" key="2">
    <source>
        <dbReference type="ARBA" id="ARBA00022553"/>
    </source>
</evidence>
<dbReference type="Gene3D" id="3.30.450.20">
    <property type="entry name" value="PAS domain"/>
    <property type="match status" value="2"/>
</dbReference>